<keyword evidence="2" id="KW-1185">Reference proteome</keyword>
<gene>
    <name evidence="1" type="ORF">WCN91_01965</name>
</gene>
<reference evidence="1 2" key="1">
    <citation type="submission" date="2024-03" db="EMBL/GenBank/DDBJ databases">
        <title>Pseudoalteromonas qingdaonensis sp. nov., isolated from the intestines of marine benthic organisms.</title>
        <authorList>
            <person name="Lin X."/>
            <person name="Fang S."/>
            <person name="Hu X."/>
        </authorList>
    </citation>
    <scope>NUCLEOTIDE SEQUENCE [LARGE SCALE GENOMIC DNA]</scope>
    <source>
        <strain evidence="1 2">YIC-827</strain>
    </source>
</reference>
<proteinExistence type="predicted"/>
<dbReference type="InterPro" id="IPR011004">
    <property type="entry name" value="Trimer_LpxA-like_sf"/>
</dbReference>
<dbReference type="InterPro" id="IPR051159">
    <property type="entry name" value="Hexapeptide_acetyltransf"/>
</dbReference>
<dbReference type="SUPFAM" id="SSF51161">
    <property type="entry name" value="Trimeric LpxA-like enzymes"/>
    <property type="match status" value="1"/>
</dbReference>
<dbReference type="InterPro" id="IPR001451">
    <property type="entry name" value="Hexapep"/>
</dbReference>
<dbReference type="Pfam" id="PF00132">
    <property type="entry name" value="Hexapep"/>
    <property type="match status" value="1"/>
</dbReference>
<comment type="caution">
    <text evidence="1">The sequence shown here is derived from an EMBL/GenBank/DDBJ whole genome shotgun (WGS) entry which is preliminary data.</text>
</comment>
<dbReference type="Gene3D" id="2.160.10.10">
    <property type="entry name" value="Hexapeptide repeat proteins"/>
    <property type="match status" value="1"/>
</dbReference>
<organism evidence="1 2">
    <name type="scientific">Pseudoalteromonas qingdaonensis</name>
    <dbReference type="NCBI Taxonomy" id="3131913"/>
    <lineage>
        <taxon>Bacteria</taxon>
        <taxon>Pseudomonadati</taxon>
        <taxon>Pseudomonadota</taxon>
        <taxon>Gammaproteobacteria</taxon>
        <taxon>Alteromonadales</taxon>
        <taxon>Pseudoalteromonadaceae</taxon>
        <taxon>Pseudoalteromonas</taxon>
    </lineage>
</organism>
<dbReference type="RefSeq" id="WP_342675744.1">
    <property type="nucleotide sequence ID" value="NZ_JBCGCU010000001.1"/>
</dbReference>
<name>A0ABU9MV90_9GAMM</name>
<evidence type="ECO:0000313" key="2">
    <source>
        <dbReference type="Proteomes" id="UP001447008"/>
    </source>
</evidence>
<dbReference type="PANTHER" id="PTHR23416">
    <property type="entry name" value="SIALIC ACID SYNTHASE-RELATED"/>
    <property type="match status" value="1"/>
</dbReference>
<dbReference type="GO" id="GO:0016746">
    <property type="term" value="F:acyltransferase activity"/>
    <property type="evidence" value="ECO:0007669"/>
    <property type="project" value="UniProtKB-KW"/>
</dbReference>
<accession>A0ABU9MV90</accession>
<dbReference type="CDD" id="cd04647">
    <property type="entry name" value="LbH_MAT_like"/>
    <property type="match status" value="1"/>
</dbReference>
<sequence length="191" mass="21172">MMSGKYLFKIFSFVLLLFSFFFRFTPVFFRNFLWQLSSPFEGYLALSLRYLILRSFLWSKCGDNIFIGKNVVIKNFDGLSLGSNISIHANSYIDAAGGVYIGDEVSMAHNSSIVSFEHTWGDIYTPIKYNPTKLKGVYIGSDVWIGCGVRVLAGSQIKERTVIAAGAVVRGPLVANGVYAGVPAKKVKDIL</sequence>
<dbReference type="Proteomes" id="UP001447008">
    <property type="component" value="Unassembled WGS sequence"/>
</dbReference>
<protein>
    <submittedName>
        <fullName evidence="1">Acyltransferase</fullName>
        <ecNumber evidence="1">2.3.1.-</ecNumber>
    </submittedName>
</protein>
<keyword evidence="1" id="KW-0012">Acyltransferase</keyword>
<dbReference type="EMBL" id="JBCGCU010000001">
    <property type="protein sequence ID" value="MEM0514219.1"/>
    <property type="molecule type" value="Genomic_DNA"/>
</dbReference>
<keyword evidence="1" id="KW-0808">Transferase</keyword>
<dbReference type="EC" id="2.3.1.-" evidence="1"/>
<evidence type="ECO:0000313" key="1">
    <source>
        <dbReference type="EMBL" id="MEM0514219.1"/>
    </source>
</evidence>